<feature type="transmembrane region" description="Helical" evidence="1">
    <location>
        <begin position="235"/>
        <end position="260"/>
    </location>
</feature>
<feature type="domain" description="Nucleoside transporter/FeoB GTPase Gate" evidence="2">
    <location>
        <begin position="159"/>
        <end position="259"/>
    </location>
</feature>
<protein>
    <submittedName>
        <fullName evidence="3">Nucleoside recognition membrane protein YjiH</fullName>
    </submittedName>
</protein>
<evidence type="ECO:0000313" key="3">
    <source>
        <dbReference type="EMBL" id="MDQ0253003.1"/>
    </source>
</evidence>
<comment type="caution">
    <text evidence="3">The sequence shown here is derived from an EMBL/GenBank/DDBJ whole genome shotgun (WGS) entry which is preliminary data.</text>
</comment>
<keyword evidence="1" id="KW-0812">Transmembrane</keyword>
<keyword evidence="1" id="KW-0472">Membrane</keyword>
<gene>
    <name evidence="3" type="ORF">J2S74_000375</name>
</gene>
<sequence length="480" mass="53071">MKPIPGNNEFSPSELYVDRSSDLKLGNKEYIRGLIRCTFYSFIAIMIFFVPLTINGETEILFGYIYKYLIELFGIAGIWMIAILTLGNACASIYGKFFAHENTKVYQYFKDDTLIHLFIYSLGAFYAILFTLHTTFPGFTGPEMIVGGDTGGVMSSIAVQVFWIIPLGAIFIPLILKYGGIDFVGTLMQPIMRPVFKVPGKSAVDAVASFVSSSSVAVIITSNLYKSNEYTRREAATIATSFSAVSIGFAAVVISTAGLMDHFLKVYFSSFLIAFIVSAVMVRLPPLSKKADVFHNGKEQSVEERLKESKFDRKIMKKAVYRAAENGYKADNVFKETGRSLKDGLAVLPKVLCMLTAIGVTCLIIAEYTPIFNWIGLLFVPILQLFVVPNAMEIAPAITVGLAEMFLPVLMIADLIGTIDIKAAYFITALSMVQIIFFSETGAVMLSTKLPVKVKDLVIIFFMRTLIAIPVVALFMHILF</sequence>
<reference evidence="3 4" key="1">
    <citation type="submission" date="2023-07" db="EMBL/GenBank/DDBJ databases">
        <title>Genomic Encyclopedia of Type Strains, Phase IV (KMG-IV): sequencing the most valuable type-strain genomes for metagenomic binning, comparative biology and taxonomic classification.</title>
        <authorList>
            <person name="Goeker M."/>
        </authorList>
    </citation>
    <scope>NUCLEOTIDE SEQUENCE [LARGE SCALE GENOMIC DNA]</scope>
    <source>
        <strain evidence="3 4">DSM 9768</strain>
    </source>
</reference>
<keyword evidence="4" id="KW-1185">Reference proteome</keyword>
<organism evidence="3 4">
    <name type="scientific">Evansella vedderi</name>
    <dbReference type="NCBI Taxonomy" id="38282"/>
    <lineage>
        <taxon>Bacteria</taxon>
        <taxon>Bacillati</taxon>
        <taxon>Bacillota</taxon>
        <taxon>Bacilli</taxon>
        <taxon>Bacillales</taxon>
        <taxon>Bacillaceae</taxon>
        <taxon>Evansella</taxon>
    </lineage>
</organism>
<feature type="transmembrane region" description="Helical" evidence="1">
    <location>
        <begin position="33"/>
        <end position="52"/>
    </location>
</feature>
<evidence type="ECO:0000313" key="4">
    <source>
        <dbReference type="Proteomes" id="UP001230005"/>
    </source>
</evidence>
<feature type="transmembrane region" description="Helical" evidence="1">
    <location>
        <begin position="458"/>
        <end position="479"/>
    </location>
</feature>
<proteinExistence type="predicted"/>
<feature type="transmembrane region" description="Helical" evidence="1">
    <location>
        <begin position="345"/>
        <end position="366"/>
    </location>
</feature>
<feature type="transmembrane region" description="Helical" evidence="1">
    <location>
        <begin position="372"/>
        <end position="388"/>
    </location>
</feature>
<evidence type="ECO:0000256" key="1">
    <source>
        <dbReference type="SAM" id="Phobius"/>
    </source>
</evidence>
<evidence type="ECO:0000259" key="2">
    <source>
        <dbReference type="Pfam" id="PF07670"/>
    </source>
</evidence>
<dbReference type="RefSeq" id="WP_307321062.1">
    <property type="nucleotide sequence ID" value="NZ_JAUSUG010000001.1"/>
</dbReference>
<feature type="transmembrane region" description="Helical" evidence="1">
    <location>
        <begin position="423"/>
        <end position="446"/>
    </location>
</feature>
<feature type="transmembrane region" description="Helical" evidence="1">
    <location>
        <begin position="153"/>
        <end position="176"/>
    </location>
</feature>
<accession>A0ABT9ZP43</accession>
<dbReference type="EMBL" id="JAUSUG010000001">
    <property type="protein sequence ID" value="MDQ0253003.1"/>
    <property type="molecule type" value="Genomic_DNA"/>
</dbReference>
<keyword evidence="1" id="KW-1133">Transmembrane helix</keyword>
<dbReference type="InterPro" id="IPR011642">
    <property type="entry name" value="Gate_dom"/>
</dbReference>
<dbReference type="Proteomes" id="UP001230005">
    <property type="component" value="Unassembled WGS sequence"/>
</dbReference>
<feature type="transmembrane region" description="Helical" evidence="1">
    <location>
        <begin position="114"/>
        <end position="133"/>
    </location>
</feature>
<feature type="transmembrane region" description="Helical" evidence="1">
    <location>
        <begin position="266"/>
        <end position="284"/>
    </location>
</feature>
<dbReference type="Pfam" id="PF07670">
    <property type="entry name" value="Gate"/>
    <property type="match status" value="1"/>
</dbReference>
<feature type="transmembrane region" description="Helical" evidence="1">
    <location>
        <begin position="72"/>
        <end position="94"/>
    </location>
</feature>
<feature type="transmembrane region" description="Helical" evidence="1">
    <location>
        <begin position="395"/>
        <end position="417"/>
    </location>
</feature>
<name>A0ABT9ZP43_9BACI</name>